<dbReference type="InterPro" id="IPR000998">
    <property type="entry name" value="MAM_dom"/>
</dbReference>
<accession>A0ABR7V446</accession>
<gene>
    <name evidence="3" type="ORF">HPE56_15175</name>
</gene>
<dbReference type="InterPro" id="IPR026341">
    <property type="entry name" value="T9SS_type_B"/>
</dbReference>
<sequence length="4143" mass="441973">MSLRTNQQNNRSLLLLLFVLFTSLNTFAQLSDLHYLPPLKQGANNQGIQNQAIYLSTPETAAFTVNVYRGTNTSPVNSFNIDNLNPAVWTLGNGDNNITLVNNSNTGVVLDNSGLRFESPSGKEFYVNYRGKSGSQAASLTAKGRQAMGTKFKWGGVPNLGSHVSKSNTLGIMATEDNTTVILSGYDSNCEFRVGNDRAGITADSYTITLDANESFVFETYIGTSPTPAHEDGWIGASIDSNKDIVISNGMINFGSQSGQSHRDAGIDQPVPENKLGKEYVFVRGNGNTNGLTEFPLVIAIADNTQIFVNGSSTPIATIDDGEYYKIPSSYYSSNTAGANMFVQTSKDVYAYQSMAGSSALYTQGLNFVAPVNCLLPDVMDNIPDIRNIAGTTVTGGLTITASVNTPDANIKVYEDGVEVTKPASDPVAGSSDWKTFFIPNLDGDISVTSTGPMAIGFFGYNGAQGVAGYFSGFDTVPEVVLKINGGTIGECFAGSSIFEASDDNFDAYQWYFDGQLIEGANSYDYAATAAGDYYVRGTKGPCTYDSQSITVFYCEGDIVVNKTVDKPEIVEGETATFTIRVENLNFKPVTNLQLTDNIPSGLTLVSASTTTGTWNGTVWNIGTLEPGVPVFLELEVVGDEIDIAPLINVTNTVSHTQDQIDENITEDILTASIIVHNDFDNDGVVDIVDVDDDNDGIYDSDECEGAFCFESILNESFEDPNVSSFSILNESSVPGWFTTATDKKIEIWKSGFLGVNSYDGNQHAELNANNYGALYQNLCLTPGTEMSWSVRHRGRAGTDVMQLRIGADLASATVQETMTTDNTAWVEYSGTYTVPVGQTNTVFIFEAVSTANGSISVGNFIDDIKINILVPETCIDSDGDGYPNNIDLDSDDDGCSDANEFYKDNNADGGDGGEYGTGTPAVDPDTGAVIGASYTLVLAPEIALGNTAEDLGTNDINGQEIALGDTFDYVLRFQNTGNDNATAYTIRDILPANVTVDDVDITGATGVTYDHDAVNNIITFDIPDSLVEVNDPEYTIRITVTLSSNCSEFVNACSNTIENLAYSTYQGVTNTNTYSDEPGSILTPTCNDTTAVATNSLSNTLQGCNTARTVQLCGDDATLTAGSGFTTYTWAIDANGNGQIDASETPIDDGDSDPSTLVITEVGNYIVEKSGATGCSDLVELITVERFGSTQTNPIITYFNQVNSDANTDNDLQGEIVSCSIDGSEMPHIFLCGENDEATLQLGITDAESIVWQQLDEASCSGIEDDCATTNSGCSWTDLAIQDNYTVSDSGKYRVVINYENGCFSRFYFNVYKNTLDIDYISSDILCNTSGNIRITNPNSSYGYQLVDATTESIVIPFSDDNGPNFDITTSGTYKVQITTLDPTTGDPIDNACIFETEDIGIQEMDYKVNIETTLADCSGFGTISIQALNVLPDYSYELRLDDGNNSGAGTFFQEMVAISDNTYTFNSVPPNDYIVITTTEDGCTDTQNITVDEYPTLNLTASVSENITCNSGMITLTPSGGNPDPNYDMAIWSIGGVGLYTSPEDVPASELQTTNDFVFTDSSDANDYVFIVFDDNGCSTLSNSVTLQDLGPVTISASHTAIVCADSSTSTLTITASGGTAPYEYSLDGGANYQSTNTFTNLGGGSYTITVRDSSGSATSRCIGTKEYEIDQPFRLTASAAIVENASCDPSGALVKILNANGGQAPYTYSFDGGSNYTGTNEKRLTAGTYNLSIKDNLGCSYDMGITVDAPMSDPSFTNAIDYNCDGSGTITITPSNTTDFSYTYSLNSTDNTPVDNNIFNNVAPGTHTVTVGYSSAITPNQSTLFLEDFGTGITTKIGEIGPGYCYEPQDGSDTACNLGPTGILVNGEYAVTNTVTNPNTSWRTPNDHTGLTDGRFMAIGVSTSAGNNNVLWSRTGLDVLANQDITISFYAYNLLIDGASGNDPEVLVELVDAFGTVISSAATSAIPQNNNANDWHLREVTINPGSNTVVGVVLRTNLDSDDGNFLVLDDIQASQIPEVCETTQDLTIVVEDNKEFSASILGSTNPTCNGTSDGSIRFEVKNFDTATGYEYSTDGGTNWTIETAAIVTTPATLADGTYNIMVRKVSDNTCTATSATSATLTAPSTIVPDLKQTAEYTCFNTGATLEASATGGTPGYEYQLEDTSGTVAIAYQTNTIFNNIADGDYLIRVKDVNGCEVLSTLPITVSAPETVDFDTTFTTCYDGGNNATITVDVTSGNGDYTFRINGGGWVTPASTTPTTYTFTGLTNGSYTIDVDDTFGCGPVQKTIVIQPNLNATVDVTDVSSCGDGNITVTASGGDGNLAYAFVPTTTPVTAADFSATSTFAVAAADTGAYDVYVWDNGAADPHCEFMETVTVNPATQLTFTATPTDPECHDGLGTIAVEVTSGIAPYTYEIVDLDNGGASNETVTNVINNTKTFYNLIPGDYTINITDASGCTLTTTPNVTINNPIELIGEYRGVLPSSCSSVDPNDYGFEFFNYPTTLGTIEFSADGGSTWVADNSVPGISDVITGYLSGENVNPSMRTVDGSGNTICQTDFPRFTIPYPLDNLDIKLTAIVVNCNELQVKVQGSEGTPGYEYAYSDNPANFDPATATWIAGGTDDDSSGTMVTVPAGHGNHTWSGLVPGRTYMFYVKDFNGCVRQSDRNVNDIIDPLPLQIDITSTPTCFGVPNGNITYTITDNKSPFGTEFRWELYDMSSGTATLVDQSPGNVPFASPHTLIFNTLTEGEYFIQITEIDGGTDTCISASENLLLEELDVITADLNKLQDISCENPGLIKIDNIVGGGGTYTFTLTDDLGNPVATGTTDNPLEIPAGSAAGDYSVSISDQYGCAYPLGDVTMALSANPTISNIVVDNCSTSPTITVTTTIGDSSNLLYSIDGGITYEDNGGVFTNVAVGNYTIFVKDGNGCTDSDSVDVYPTLQASASLEENLGCTNDAEILISASSGSGNYEYEIEDSLGNTITSRTAFTTTATVMISNAETYTVTVYDTNTSNPECERVFTVVVPDAIQPNFTATPTGVTCNGGSDGKIELVQVNNGNNPLTYSIDVLPAGASWDNTTQSYIKLPGGTYEITATGPNGCTSPPINVTIDENPAIDFNTPGVTQFGCTTDNTTNNAIITLDETTLIGGTTTYSRYEFEDASTGTILQSGLTATYAYTDYAGGNVIVRVFDDAGCSSEQTVTVNPYDPLISASTFVLTDISCATTNTGEEIRVDVTTNSTTYTTNPGYFEYRLLPSGTAQASNIFPDLQVGTHTIEITNTTTQCSITTELVVEEPNTFDITVDVLSNVVCFGDDGSIQITFADATYTGDFDWEVLNADGTSTSRTDDEGTFSGTGTTTTIPAAAGTYIVRAVQAAFPECSQERTFTVTTPPAAVTLDTVETSSVGCSNGEGTANIIPLGGKALYDIELINTNTTSVYNATQVNANLFKGLEAGVYNVQITDALGCSQLFTNAFELVEPDALTGTITNTELVCTGDTDASVSFIIDPTRNVSPNYSYSLNTYDDAAGTTLLRNAAAQTSPDFHDLSAGFYSISVTDDIGCAYETAIVEIVAPTDVDAILITEKPNSCLAGADLLLVASGGTAPYTWSGDGITYNSMNETNGTDSHLFQNMAIGNYSYYVKDDFNCVSVISNEITVNAIEELTMTLDTSAATVNCSGDSSAVIIADADGGLGSYQYALFGDATLTTEIRANQTDGTFADLPSGTYYVRVQSRDCEIVSEAIIIEEPIPLTLDYEITDVTCNGEDNGSIVINLSGGTGDYLFAISPNLNQFIEENTFDGLSPGDYTVIAQDSLGCYEVIEFTITEPTTLEMDYTVQNEICFESSDGSITLDITGGTAPYFTSLNTNESGDFVEDKLLYENLSAGYYTVYIKDANGCSTNDLINVEVGANLNATTEVIYECTGDTPNNSLSITLEDESVNGDVLYALDSTDPADFVLEPNFTDMTAGDHYLTIAHANGCIRTFDFEVIGYTALTLVTTQEGINEITAYASGGKEDYTYYFDGVDNGDDNTFMINRTDTYEVRVVDENGCEAISEIYIEFIDIEIPNFFTPNGDGTRDMWTPINIEIYPDIFIKIYDRYGRIIYRFKDNQDGWDGLYNNTELPSGDYWYIIKLNGEADEREFVGHFTLYR</sequence>
<name>A0ABR7V446_9FLAO</name>
<keyword evidence="1" id="KW-0732">Signal</keyword>
<evidence type="ECO:0000256" key="1">
    <source>
        <dbReference type="SAM" id="SignalP"/>
    </source>
</evidence>
<dbReference type="Pfam" id="PF17517">
    <property type="entry name" value="IgGFc_binding"/>
    <property type="match status" value="1"/>
</dbReference>
<dbReference type="EMBL" id="JABTCF010000010">
    <property type="protein sequence ID" value="MBD0779140.1"/>
    <property type="molecule type" value="Genomic_DNA"/>
</dbReference>
<dbReference type="InterPro" id="IPR025667">
    <property type="entry name" value="SprB_repeat"/>
</dbReference>
<protein>
    <submittedName>
        <fullName evidence="3">T9SS type B sorting domain-containing protein</fullName>
    </submittedName>
</protein>
<evidence type="ECO:0000313" key="3">
    <source>
        <dbReference type="EMBL" id="MBD0779140.1"/>
    </source>
</evidence>
<dbReference type="Pfam" id="PF13573">
    <property type="entry name" value="SprB"/>
    <property type="match status" value="4"/>
</dbReference>
<dbReference type="Pfam" id="PF13585">
    <property type="entry name" value="CHU_C"/>
    <property type="match status" value="1"/>
</dbReference>
<comment type="caution">
    <text evidence="3">The sequence shown here is derived from an EMBL/GenBank/DDBJ whole genome shotgun (WGS) entry which is preliminary data.</text>
</comment>
<reference evidence="3" key="1">
    <citation type="submission" date="2020-05" db="EMBL/GenBank/DDBJ databases">
        <title>The draft genome sequence of Maribacter sp. ANRC-HE7.</title>
        <authorList>
            <person name="Mu L."/>
        </authorList>
    </citation>
    <scope>NUCLEOTIDE SEQUENCE</scope>
    <source>
        <strain evidence="3">ANRC-HE7</strain>
    </source>
</reference>
<proteinExistence type="predicted"/>
<dbReference type="Gene3D" id="2.60.40.740">
    <property type="match status" value="1"/>
</dbReference>
<evidence type="ECO:0000313" key="4">
    <source>
        <dbReference type="Proteomes" id="UP001166021"/>
    </source>
</evidence>
<dbReference type="Pfam" id="PF01345">
    <property type="entry name" value="DUF11"/>
    <property type="match status" value="1"/>
</dbReference>
<keyword evidence="4" id="KW-1185">Reference proteome</keyword>
<dbReference type="InterPro" id="IPR001434">
    <property type="entry name" value="OmcB-like_DUF11"/>
</dbReference>
<dbReference type="PROSITE" id="PS50060">
    <property type="entry name" value="MAM_2"/>
    <property type="match status" value="1"/>
</dbReference>
<dbReference type="Proteomes" id="UP001166021">
    <property type="component" value="Unassembled WGS sequence"/>
</dbReference>
<dbReference type="InterPro" id="IPR035234">
    <property type="entry name" value="IgGFc-bd_N"/>
</dbReference>
<dbReference type="NCBIfam" id="TIGR01451">
    <property type="entry name" value="B_ant_repeat"/>
    <property type="match status" value="2"/>
</dbReference>
<dbReference type="InterPro" id="IPR047589">
    <property type="entry name" value="DUF11_rpt"/>
</dbReference>
<organism evidence="3 4">
    <name type="scientific">Maribacter aquimaris</name>
    <dbReference type="NCBI Taxonomy" id="2737171"/>
    <lineage>
        <taxon>Bacteria</taxon>
        <taxon>Pseudomonadati</taxon>
        <taxon>Bacteroidota</taxon>
        <taxon>Flavobacteriia</taxon>
        <taxon>Flavobacteriales</taxon>
        <taxon>Flavobacteriaceae</taxon>
        <taxon>Maribacter</taxon>
    </lineage>
</organism>
<dbReference type="NCBIfam" id="TIGR04131">
    <property type="entry name" value="Bac_Flav_CTERM"/>
    <property type="match status" value="1"/>
</dbReference>
<feature type="signal peptide" evidence="1">
    <location>
        <begin position="1"/>
        <end position="28"/>
    </location>
</feature>
<evidence type="ECO:0000259" key="2">
    <source>
        <dbReference type="PROSITE" id="PS50060"/>
    </source>
</evidence>
<feature type="domain" description="MAM" evidence="2">
    <location>
        <begin position="1846"/>
        <end position="2025"/>
    </location>
</feature>
<dbReference type="Gene3D" id="2.60.120.260">
    <property type="entry name" value="Galactose-binding domain-like"/>
    <property type="match status" value="1"/>
</dbReference>
<feature type="chain" id="PRO_5046225901" evidence="1">
    <location>
        <begin position="29"/>
        <end position="4143"/>
    </location>
</feature>